<proteinExistence type="predicted"/>
<sequence>MCIRCFEVPDNFTTQGHEHPLFYDRKYERKCSSCGTRTGRFRCKDGDFALCYGCVVLPRITWYKYDEHPLALTYHDDHVVDQCFCEICEEPRDPNHWFYHCKICEYSVHCFCVLGESPSVKLGLTSTYDFHPHPLTFVNEDFDYFECNECSKRCKIVFAKCSESYSWQRFGKAVLDS</sequence>
<name>A0AAV5LBV2_9ROSI</name>
<feature type="domain" description="DC1" evidence="2">
    <location>
        <begin position="65"/>
        <end position="113"/>
    </location>
</feature>
<dbReference type="InterPro" id="IPR053192">
    <property type="entry name" value="Vacuole_Formation_Reg"/>
</dbReference>
<evidence type="ECO:0000259" key="2">
    <source>
        <dbReference type="Pfam" id="PF03107"/>
    </source>
</evidence>
<evidence type="ECO:0000256" key="1">
    <source>
        <dbReference type="ARBA" id="ARBA00022737"/>
    </source>
</evidence>
<protein>
    <recommendedName>
        <fullName evidence="2">DC1 domain-containing protein</fullName>
    </recommendedName>
</protein>
<keyword evidence="4" id="KW-1185">Reference proteome</keyword>
<dbReference type="SUPFAM" id="SSF57889">
    <property type="entry name" value="Cysteine-rich domain"/>
    <property type="match status" value="1"/>
</dbReference>
<organism evidence="3 4">
    <name type="scientific">Rubroshorea leprosula</name>
    <dbReference type="NCBI Taxonomy" id="152421"/>
    <lineage>
        <taxon>Eukaryota</taxon>
        <taxon>Viridiplantae</taxon>
        <taxon>Streptophyta</taxon>
        <taxon>Embryophyta</taxon>
        <taxon>Tracheophyta</taxon>
        <taxon>Spermatophyta</taxon>
        <taxon>Magnoliopsida</taxon>
        <taxon>eudicotyledons</taxon>
        <taxon>Gunneridae</taxon>
        <taxon>Pentapetalae</taxon>
        <taxon>rosids</taxon>
        <taxon>malvids</taxon>
        <taxon>Malvales</taxon>
        <taxon>Dipterocarpaceae</taxon>
        <taxon>Rubroshorea</taxon>
    </lineage>
</organism>
<evidence type="ECO:0000313" key="3">
    <source>
        <dbReference type="EMBL" id="GKV34574.1"/>
    </source>
</evidence>
<dbReference type="PANTHER" id="PTHR32410:SF216">
    <property type="entry name" value="PHORBOL-ESTER_DAG-TYPE DOMAIN-CONTAINING PROTEIN"/>
    <property type="match status" value="1"/>
</dbReference>
<reference evidence="3 4" key="1">
    <citation type="journal article" date="2021" name="Commun. Biol.">
        <title>The genome of Shorea leprosula (Dipterocarpaceae) highlights the ecological relevance of drought in aseasonal tropical rainforests.</title>
        <authorList>
            <person name="Ng K.K.S."/>
            <person name="Kobayashi M.J."/>
            <person name="Fawcett J.A."/>
            <person name="Hatakeyama M."/>
            <person name="Paape T."/>
            <person name="Ng C.H."/>
            <person name="Ang C.C."/>
            <person name="Tnah L.H."/>
            <person name="Lee C.T."/>
            <person name="Nishiyama T."/>
            <person name="Sese J."/>
            <person name="O'Brien M.J."/>
            <person name="Copetti D."/>
            <person name="Mohd Noor M.I."/>
            <person name="Ong R.C."/>
            <person name="Putra M."/>
            <person name="Sireger I.Z."/>
            <person name="Indrioko S."/>
            <person name="Kosugi Y."/>
            <person name="Izuno A."/>
            <person name="Isagi Y."/>
            <person name="Lee S.L."/>
            <person name="Shimizu K.K."/>
        </authorList>
    </citation>
    <scope>NUCLEOTIDE SEQUENCE [LARGE SCALE GENOMIC DNA]</scope>
    <source>
        <strain evidence="3">214</strain>
    </source>
</reference>
<dbReference type="Pfam" id="PF03107">
    <property type="entry name" value="C1_2"/>
    <property type="match status" value="1"/>
</dbReference>
<comment type="caution">
    <text evidence="3">The sequence shown here is derived from an EMBL/GenBank/DDBJ whole genome shotgun (WGS) entry which is preliminary data.</text>
</comment>
<accession>A0AAV5LBV2</accession>
<dbReference type="InterPro" id="IPR004146">
    <property type="entry name" value="DC1"/>
</dbReference>
<evidence type="ECO:0000313" key="4">
    <source>
        <dbReference type="Proteomes" id="UP001054252"/>
    </source>
</evidence>
<gene>
    <name evidence="3" type="ORF">SLEP1_g42937</name>
</gene>
<dbReference type="PANTHER" id="PTHR32410">
    <property type="entry name" value="CYSTEINE/HISTIDINE-RICH C1 DOMAIN FAMILY PROTEIN"/>
    <property type="match status" value="1"/>
</dbReference>
<dbReference type="Proteomes" id="UP001054252">
    <property type="component" value="Unassembled WGS sequence"/>
</dbReference>
<dbReference type="EMBL" id="BPVZ01000106">
    <property type="protein sequence ID" value="GKV34574.1"/>
    <property type="molecule type" value="Genomic_DNA"/>
</dbReference>
<dbReference type="InterPro" id="IPR046349">
    <property type="entry name" value="C1-like_sf"/>
</dbReference>
<keyword evidence="1" id="KW-0677">Repeat</keyword>
<dbReference type="AlphaFoldDB" id="A0AAV5LBV2"/>